<dbReference type="Proteomes" id="UP001595932">
    <property type="component" value="Unassembled WGS sequence"/>
</dbReference>
<organism evidence="2 3">
    <name type="scientific">Planococcus dechangensis</name>
    <dbReference type="NCBI Taxonomy" id="1176255"/>
    <lineage>
        <taxon>Bacteria</taxon>
        <taxon>Bacillati</taxon>
        <taxon>Bacillota</taxon>
        <taxon>Bacilli</taxon>
        <taxon>Bacillales</taxon>
        <taxon>Caryophanaceae</taxon>
        <taxon>Planococcus</taxon>
    </lineage>
</organism>
<proteinExistence type="predicted"/>
<feature type="transmembrane region" description="Helical" evidence="1">
    <location>
        <begin position="38"/>
        <end position="60"/>
    </location>
</feature>
<protein>
    <submittedName>
        <fullName evidence="2">DUF2768 domain-containing protein</fullName>
    </submittedName>
</protein>
<evidence type="ECO:0000256" key="1">
    <source>
        <dbReference type="SAM" id="Phobius"/>
    </source>
</evidence>
<dbReference type="RefSeq" id="WP_377276499.1">
    <property type="nucleotide sequence ID" value="NZ_JBHSGL010000004.1"/>
</dbReference>
<keyword evidence="1" id="KW-0812">Transmembrane</keyword>
<gene>
    <name evidence="2" type="ORF">ACFO5U_02740</name>
</gene>
<dbReference type="Pfam" id="PF10966">
    <property type="entry name" value="DUF2768"/>
    <property type="match status" value="1"/>
</dbReference>
<comment type="caution">
    <text evidence="2">The sequence shown here is derived from an EMBL/GenBank/DDBJ whole genome shotgun (WGS) entry which is preliminary data.</text>
</comment>
<keyword evidence="3" id="KW-1185">Reference proteome</keyword>
<keyword evidence="1" id="KW-0472">Membrane</keyword>
<evidence type="ECO:0000313" key="2">
    <source>
        <dbReference type="EMBL" id="MFC4711750.1"/>
    </source>
</evidence>
<accession>A0ABV9M9E9</accession>
<sequence>MSSLDKMWVSFLGIGFLIISMQLIYLSRYKIQSGLLKFVFALIAYILLILGFLIMVYLIMTGPTPWT</sequence>
<dbReference type="EMBL" id="JBHSGL010000004">
    <property type="protein sequence ID" value="MFC4711750.1"/>
    <property type="molecule type" value="Genomic_DNA"/>
</dbReference>
<reference evidence="3" key="1">
    <citation type="journal article" date="2019" name="Int. J. Syst. Evol. Microbiol.">
        <title>The Global Catalogue of Microorganisms (GCM) 10K type strain sequencing project: providing services to taxonomists for standard genome sequencing and annotation.</title>
        <authorList>
            <consortium name="The Broad Institute Genomics Platform"/>
            <consortium name="The Broad Institute Genome Sequencing Center for Infectious Disease"/>
            <person name="Wu L."/>
            <person name="Ma J."/>
        </authorList>
    </citation>
    <scope>NUCLEOTIDE SEQUENCE [LARGE SCALE GENOMIC DNA]</scope>
    <source>
        <strain evidence="3">CGMCC 1.12151</strain>
    </source>
</reference>
<dbReference type="InterPro" id="IPR020076">
    <property type="entry name" value="DUF2768"/>
</dbReference>
<feature type="transmembrane region" description="Helical" evidence="1">
    <location>
        <begin position="6"/>
        <end position="26"/>
    </location>
</feature>
<keyword evidence="1" id="KW-1133">Transmembrane helix</keyword>
<name>A0ABV9M9E9_9BACL</name>
<evidence type="ECO:0000313" key="3">
    <source>
        <dbReference type="Proteomes" id="UP001595932"/>
    </source>
</evidence>